<evidence type="ECO:0000313" key="3">
    <source>
        <dbReference type="Proteomes" id="UP000307173"/>
    </source>
</evidence>
<gene>
    <name evidence="2" type="ORF">CANINC_004443</name>
</gene>
<evidence type="ECO:0000313" key="2">
    <source>
        <dbReference type="EMBL" id="TID14772.1"/>
    </source>
</evidence>
<evidence type="ECO:0000256" key="1">
    <source>
        <dbReference type="SAM" id="MobiDB-lite"/>
    </source>
</evidence>
<organism evidence="2 3">
    <name type="scientific">Pichia inconspicua</name>
    <dbReference type="NCBI Taxonomy" id="52247"/>
    <lineage>
        <taxon>Eukaryota</taxon>
        <taxon>Fungi</taxon>
        <taxon>Dikarya</taxon>
        <taxon>Ascomycota</taxon>
        <taxon>Saccharomycotina</taxon>
        <taxon>Pichiomycetes</taxon>
        <taxon>Pichiales</taxon>
        <taxon>Pichiaceae</taxon>
        <taxon>Pichia</taxon>
    </lineage>
</organism>
<dbReference type="Proteomes" id="UP000307173">
    <property type="component" value="Unassembled WGS sequence"/>
</dbReference>
<sequence>MPFSQEFYRREFFDIESIGSTDYPELSQELEKIRNSSMFLKSLQIADTESLRSFLHKHEIQLSSLFNDKNSGHDYDREDDTTETTDLNARVDPMKQPTKFIELSELKKYSTSLIVNIEGIPKAITSFYGLTENLLDSIIDFISKQVPTCLTLDGELVQIDAHYKWSCMKDENNNYEHNIFVFFNDIMMEYLFYQLIIASDFTTKSNINVIFSDKFIDEILQRLEKETTCDLDKLSLSSDELETSFVELQQIGNAAILASKPDDDYLTKCQKLAENYNVNPKDLAMVPANMVEEVKKYILDFRLHVLTDLENSRNERAKKDQKKAKREFSSTSTDKHNMDTDVSILDNGKNLSDIEYETLLQKREKVLNDKQYYIRLSNYKRKEEHRLKAFKNFLAYNKHDSYVKNVLPQNRQKFLSNFVDNVTNTNNKIDKNFNYYIKHANYLKFRSKAKELEEKTDIQDENNESKM</sequence>
<protein>
    <submittedName>
        <fullName evidence="2">Uncharacterized protein</fullName>
    </submittedName>
</protein>
<feature type="region of interest" description="Disordered" evidence="1">
    <location>
        <begin position="313"/>
        <end position="341"/>
    </location>
</feature>
<dbReference type="STRING" id="52247.A0A4T0WV98"/>
<dbReference type="AlphaFoldDB" id="A0A4T0WV98"/>
<comment type="caution">
    <text evidence="2">The sequence shown here is derived from an EMBL/GenBank/DDBJ whole genome shotgun (WGS) entry which is preliminary data.</text>
</comment>
<keyword evidence="3" id="KW-1185">Reference proteome</keyword>
<proteinExistence type="predicted"/>
<accession>A0A4T0WV98</accession>
<name>A0A4T0WV98_9ASCO</name>
<dbReference type="OrthoDB" id="6275295at2759"/>
<dbReference type="EMBL" id="SELW01000657">
    <property type="protein sequence ID" value="TID14772.1"/>
    <property type="molecule type" value="Genomic_DNA"/>
</dbReference>
<reference evidence="2 3" key="1">
    <citation type="journal article" date="2019" name="Front. Genet.">
        <title>Whole-Genome Sequencing of the Opportunistic Yeast Pathogen Candida inconspicua Uncovers Its Hybrid Origin.</title>
        <authorList>
            <person name="Mixao V."/>
            <person name="Hansen A.P."/>
            <person name="Saus E."/>
            <person name="Boekhout T."/>
            <person name="Lass-Florl C."/>
            <person name="Gabaldon T."/>
        </authorList>
    </citation>
    <scope>NUCLEOTIDE SEQUENCE [LARGE SCALE GENOMIC DNA]</scope>
    <source>
        <strain evidence="2 3">CBS 180</strain>
    </source>
</reference>